<evidence type="ECO:0000256" key="1">
    <source>
        <dbReference type="SAM" id="Phobius"/>
    </source>
</evidence>
<keyword evidence="3" id="KW-1185">Reference proteome</keyword>
<organism evidence="2 3">
    <name type="scientific">Marivita geojedonensis</name>
    <dbReference type="NCBI Taxonomy" id="1123756"/>
    <lineage>
        <taxon>Bacteria</taxon>
        <taxon>Pseudomonadati</taxon>
        <taxon>Pseudomonadota</taxon>
        <taxon>Alphaproteobacteria</taxon>
        <taxon>Rhodobacterales</taxon>
        <taxon>Roseobacteraceae</taxon>
        <taxon>Marivita</taxon>
    </lineage>
</organism>
<gene>
    <name evidence="2" type="ORF">MGEO_16690</name>
</gene>
<name>A0A1X4NHL7_9RHOB</name>
<comment type="caution">
    <text evidence="2">The sequence shown here is derived from an EMBL/GenBank/DDBJ whole genome shotgun (WGS) entry which is preliminary data.</text>
</comment>
<proteinExistence type="predicted"/>
<dbReference type="STRING" id="1123756.MGEO_16690"/>
<keyword evidence="1" id="KW-0812">Transmembrane</keyword>
<sequence length="179" mass="20145">MMRFEFKKLRGFLRDESGSAYLVPFVLWMPLMVAIMVASLEIAALSVRHTQLERGLDATVREVRLGTGENLDHDTLKQMICENSTVLSDCEAMLRLEMIPLSLRDWSEPPRMADCQDAAEPVRPLRQFDPGQPNELMFLRACYKYKPIAPTGALAAAMPKDSQGYAALVSFAAFVQEPY</sequence>
<accession>A0A1X4NHL7</accession>
<dbReference type="EMBL" id="JFKC01000021">
    <property type="protein sequence ID" value="OSQ47023.1"/>
    <property type="molecule type" value="Genomic_DNA"/>
</dbReference>
<dbReference type="RefSeq" id="WP_085640469.1">
    <property type="nucleotide sequence ID" value="NZ_JFKC01000021.1"/>
</dbReference>
<keyword evidence="1" id="KW-1133">Transmembrane helix</keyword>
<evidence type="ECO:0000313" key="3">
    <source>
        <dbReference type="Proteomes" id="UP000193926"/>
    </source>
</evidence>
<protein>
    <recommendedName>
        <fullName evidence="4">Pilus assembly protein TadE</fullName>
    </recommendedName>
</protein>
<dbReference type="OrthoDB" id="7907064at2"/>
<dbReference type="AlphaFoldDB" id="A0A1X4NHL7"/>
<reference evidence="2 3" key="1">
    <citation type="submission" date="2014-03" db="EMBL/GenBank/DDBJ databases">
        <title>The draft genome sequence of Marivita geojedonensis KCTC 23882.</title>
        <authorList>
            <person name="Lai Q."/>
            <person name="Shao Z."/>
        </authorList>
    </citation>
    <scope>NUCLEOTIDE SEQUENCE [LARGE SCALE GENOMIC DNA]</scope>
    <source>
        <strain evidence="2 3">DPG-138</strain>
    </source>
</reference>
<feature type="transmembrane region" description="Helical" evidence="1">
    <location>
        <begin position="21"/>
        <end position="45"/>
    </location>
</feature>
<keyword evidence="1" id="KW-0472">Membrane</keyword>
<evidence type="ECO:0000313" key="2">
    <source>
        <dbReference type="EMBL" id="OSQ47023.1"/>
    </source>
</evidence>
<dbReference type="Proteomes" id="UP000193926">
    <property type="component" value="Unassembled WGS sequence"/>
</dbReference>
<evidence type="ECO:0008006" key="4">
    <source>
        <dbReference type="Google" id="ProtNLM"/>
    </source>
</evidence>